<evidence type="ECO:0000313" key="2">
    <source>
        <dbReference type="Proteomes" id="UP000639396"/>
    </source>
</evidence>
<dbReference type="EMBL" id="JACXJA010000053">
    <property type="protein sequence ID" value="MBD2866164.1"/>
    <property type="molecule type" value="Genomic_DNA"/>
</dbReference>
<reference evidence="1" key="1">
    <citation type="submission" date="2020-09" db="EMBL/GenBank/DDBJ databases">
        <title>A novel bacterium of genus Paenibacillus, isolated from South China Sea.</title>
        <authorList>
            <person name="Huang H."/>
            <person name="Mo K."/>
            <person name="Hu Y."/>
        </authorList>
    </citation>
    <scope>NUCLEOTIDE SEQUENCE</scope>
    <source>
        <strain evidence="1">IB182363</strain>
    </source>
</reference>
<dbReference type="PANTHER" id="PTHR41260:SF1">
    <property type="entry name" value="PROTEIN ECSC"/>
    <property type="match status" value="1"/>
</dbReference>
<evidence type="ECO:0000313" key="1">
    <source>
        <dbReference type="EMBL" id="MBD2866164.1"/>
    </source>
</evidence>
<gene>
    <name evidence="1" type="ORF">IDH45_29740</name>
</gene>
<sequence>MTTTFNEYEQFVLQEMARNAISTNPVQATLELMGKPVAKLMEAAHSSTNKYVVKAVSSIDATIEKSLRGTIKIAKRMTSDDAVRKEYRKNHRIEIGQMEEIRQLSLKEMDIVADTFEVSNGFFVTAEGAVMGAVTTLSAGVLIPATVAADVTASMTLMSRHICQIAASYGYTPVDSMNIPHVLAAMAPAAASSDEGFLSAKAAAFAEVRAVTEFAKGMSGELTAELAEKSCPGLIRLIQKVAERLGVVITQKELGMIVPVAGAVINGGLNLAFQQMNHIHAKDYFRKLHLASKYGEAALHLALADEIRRLKSKVS</sequence>
<accession>A0A927H449</accession>
<organism evidence="1 2">
    <name type="scientific">Paenibacillus oceani</name>
    <dbReference type="NCBI Taxonomy" id="2772510"/>
    <lineage>
        <taxon>Bacteria</taxon>
        <taxon>Bacillati</taxon>
        <taxon>Bacillota</taxon>
        <taxon>Bacilli</taxon>
        <taxon>Bacillales</taxon>
        <taxon>Paenibacillaceae</taxon>
        <taxon>Paenibacillus</taxon>
    </lineage>
</organism>
<dbReference type="AlphaFoldDB" id="A0A927H449"/>
<proteinExistence type="predicted"/>
<protein>
    <submittedName>
        <fullName evidence="1">EcsC family protein</fullName>
    </submittedName>
</protein>
<comment type="caution">
    <text evidence="1">The sequence shown here is derived from an EMBL/GenBank/DDBJ whole genome shotgun (WGS) entry which is preliminary data.</text>
</comment>
<name>A0A927H449_9BACL</name>
<dbReference type="Proteomes" id="UP000639396">
    <property type="component" value="Unassembled WGS sequence"/>
</dbReference>
<dbReference type="RefSeq" id="WP_190931782.1">
    <property type="nucleotide sequence ID" value="NZ_JACXJA010000053.1"/>
</dbReference>
<dbReference type="Pfam" id="PF12787">
    <property type="entry name" value="EcsC"/>
    <property type="match status" value="1"/>
</dbReference>
<dbReference type="PANTHER" id="PTHR41260">
    <property type="entry name" value="PROTEIN ECSC"/>
    <property type="match status" value="1"/>
</dbReference>
<keyword evidence="2" id="KW-1185">Reference proteome</keyword>
<dbReference type="InterPro" id="IPR024787">
    <property type="entry name" value="EcsC"/>
</dbReference>